<proteinExistence type="inferred from homology"/>
<dbReference type="EMBL" id="JAVXUO010002782">
    <property type="protein sequence ID" value="KAK2969670.1"/>
    <property type="molecule type" value="Genomic_DNA"/>
</dbReference>
<keyword evidence="5" id="KW-0862">Zinc</keyword>
<keyword evidence="6 10" id="KW-1133">Transmembrane helix</keyword>
<dbReference type="AlphaFoldDB" id="A0AA88R3F9"/>
<protein>
    <recommendedName>
        <fullName evidence="11">RING-type domain-containing protein</fullName>
    </recommendedName>
</protein>
<dbReference type="InterPro" id="IPR001841">
    <property type="entry name" value="Znf_RING"/>
</dbReference>
<dbReference type="PROSITE" id="PS50089">
    <property type="entry name" value="ZF_RING_2"/>
    <property type="match status" value="1"/>
</dbReference>
<dbReference type="Pfam" id="PF13639">
    <property type="entry name" value="zf-RING_2"/>
    <property type="match status" value="1"/>
</dbReference>
<evidence type="ECO:0000256" key="1">
    <source>
        <dbReference type="ARBA" id="ARBA00004370"/>
    </source>
</evidence>
<keyword evidence="13" id="KW-1185">Reference proteome</keyword>
<dbReference type="SMART" id="SM00184">
    <property type="entry name" value="RING"/>
    <property type="match status" value="1"/>
</dbReference>
<comment type="caution">
    <text evidence="12">The sequence shown here is derived from an EMBL/GenBank/DDBJ whole genome shotgun (WGS) entry which is preliminary data.</text>
</comment>
<evidence type="ECO:0000256" key="2">
    <source>
        <dbReference type="ARBA" id="ARBA00022692"/>
    </source>
</evidence>
<reference evidence="12" key="1">
    <citation type="submission" date="2022-12" db="EMBL/GenBank/DDBJ databases">
        <title>Draft genome assemblies for two species of Escallonia (Escalloniales).</title>
        <authorList>
            <person name="Chanderbali A."/>
            <person name="Dervinis C."/>
            <person name="Anghel I."/>
            <person name="Soltis D."/>
            <person name="Soltis P."/>
            <person name="Zapata F."/>
        </authorList>
    </citation>
    <scope>NUCLEOTIDE SEQUENCE</scope>
    <source>
        <strain evidence="12">UCBG92.1500</strain>
        <tissue evidence="12">Leaf</tissue>
    </source>
</reference>
<evidence type="ECO:0000256" key="9">
    <source>
        <dbReference type="PROSITE-ProRule" id="PRU00175"/>
    </source>
</evidence>
<evidence type="ECO:0000256" key="8">
    <source>
        <dbReference type="ARBA" id="ARBA00024209"/>
    </source>
</evidence>
<sequence length="197" mass="22360">MPYIQQEIDPDTTRWIQIDVVRYVKVLLLSGIHRYKKLKPYNSDPSIDLTAVAMAFAETGTGGGAPSLKETVCIIEQHKMAFFVVLVVYTLGVLAALHLLRFMSAARKIDKVVLKFRPHRGANDTLCTICRCEYEVGELVCMLPSCSHSFHPRCIDTWLSHDVSCPNCRSRPLEDPPKAYRHVRLHAACFAWIDIYP</sequence>
<feature type="domain" description="RING-type" evidence="11">
    <location>
        <begin position="127"/>
        <end position="169"/>
    </location>
</feature>
<evidence type="ECO:0000256" key="3">
    <source>
        <dbReference type="ARBA" id="ARBA00022723"/>
    </source>
</evidence>
<name>A0AA88R3F9_9ASTE</name>
<dbReference type="PANTHER" id="PTHR46539">
    <property type="entry name" value="E3 UBIQUITIN-PROTEIN LIGASE ATL42"/>
    <property type="match status" value="1"/>
</dbReference>
<dbReference type="GO" id="GO:0016020">
    <property type="term" value="C:membrane"/>
    <property type="evidence" value="ECO:0007669"/>
    <property type="project" value="UniProtKB-SubCell"/>
</dbReference>
<accession>A0AA88R3F9</accession>
<feature type="transmembrane region" description="Helical" evidence="10">
    <location>
        <begin position="80"/>
        <end position="100"/>
    </location>
</feature>
<evidence type="ECO:0000313" key="13">
    <source>
        <dbReference type="Proteomes" id="UP001187471"/>
    </source>
</evidence>
<organism evidence="12 13">
    <name type="scientific">Escallonia rubra</name>
    <dbReference type="NCBI Taxonomy" id="112253"/>
    <lineage>
        <taxon>Eukaryota</taxon>
        <taxon>Viridiplantae</taxon>
        <taxon>Streptophyta</taxon>
        <taxon>Embryophyta</taxon>
        <taxon>Tracheophyta</taxon>
        <taxon>Spermatophyta</taxon>
        <taxon>Magnoliopsida</taxon>
        <taxon>eudicotyledons</taxon>
        <taxon>Gunneridae</taxon>
        <taxon>Pentapetalae</taxon>
        <taxon>asterids</taxon>
        <taxon>campanulids</taxon>
        <taxon>Escalloniales</taxon>
        <taxon>Escalloniaceae</taxon>
        <taxon>Escallonia</taxon>
    </lineage>
</organism>
<dbReference type="InterPro" id="IPR013083">
    <property type="entry name" value="Znf_RING/FYVE/PHD"/>
</dbReference>
<keyword evidence="4 9" id="KW-0863">Zinc-finger</keyword>
<dbReference type="PANTHER" id="PTHR46539:SF1">
    <property type="entry name" value="E3 UBIQUITIN-PROTEIN LIGASE ATL42"/>
    <property type="match status" value="1"/>
</dbReference>
<dbReference type="Gene3D" id="3.30.40.10">
    <property type="entry name" value="Zinc/RING finger domain, C3HC4 (zinc finger)"/>
    <property type="match status" value="1"/>
</dbReference>
<dbReference type="SUPFAM" id="SSF57850">
    <property type="entry name" value="RING/U-box"/>
    <property type="match status" value="1"/>
</dbReference>
<dbReference type="GO" id="GO:0008270">
    <property type="term" value="F:zinc ion binding"/>
    <property type="evidence" value="ECO:0007669"/>
    <property type="project" value="UniProtKB-KW"/>
</dbReference>
<keyword evidence="2 10" id="KW-0812">Transmembrane</keyword>
<gene>
    <name evidence="12" type="ORF">RJ640_025847</name>
</gene>
<evidence type="ECO:0000256" key="5">
    <source>
        <dbReference type="ARBA" id="ARBA00022833"/>
    </source>
</evidence>
<comment type="subcellular location">
    <subcellularLocation>
        <location evidence="1">Membrane</location>
    </subcellularLocation>
</comment>
<evidence type="ECO:0000313" key="12">
    <source>
        <dbReference type="EMBL" id="KAK2969670.1"/>
    </source>
</evidence>
<keyword evidence="3" id="KW-0479">Metal-binding</keyword>
<evidence type="ECO:0000259" key="11">
    <source>
        <dbReference type="PROSITE" id="PS50089"/>
    </source>
</evidence>
<keyword evidence="7 10" id="KW-0472">Membrane</keyword>
<evidence type="ECO:0000256" key="4">
    <source>
        <dbReference type="ARBA" id="ARBA00022771"/>
    </source>
</evidence>
<comment type="similarity">
    <text evidence="8">Belongs to the RING-type zinc finger family. ATL subfamily.</text>
</comment>
<evidence type="ECO:0000256" key="10">
    <source>
        <dbReference type="SAM" id="Phobius"/>
    </source>
</evidence>
<evidence type="ECO:0000256" key="6">
    <source>
        <dbReference type="ARBA" id="ARBA00022989"/>
    </source>
</evidence>
<dbReference type="Proteomes" id="UP001187471">
    <property type="component" value="Unassembled WGS sequence"/>
</dbReference>
<evidence type="ECO:0000256" key="7">
    <source>
        <dbReference type="ARBA" id="ARBA00023136"/>
    </source>
</evidence>